<dbReference type="Pfam" id="PF01363">
    <property type="entry name" value="FYVE"/>
    <property type="match status" value="2"/>
</dbReference>
<dbReference type="SUPFAM" id="SSF52540">
    <property type="entry name" value="P-loop containing nucleoside triphosphate hydrolases"/>
    <property type="match status" value="1"/>
</dbReference>
<dbReference type="KEGG" id="bfo:118420436"/>
<keyword evidence="3" id="KW-0862">Zinc</keyword>
<dbReference type="AlphaFoldDB" id="A0A9J7LK04"/>
<dbReference type="GeneID" id="118420436"/>
<dbReference type="InterPro" id="IPR027417">
    <property type="entry name" value="P-loop_NTPase"/>
</dbReference>
<dbReference type="OMA" id="SYWIPDS"/>
<dbReference type="RefSeq" id="XP_035683125.1">
    <property type="nucleotide sequence ID" value="XM_035827232.1"/>
</dbReference>
<dbReference type="SMART" id="SM00064">
    <property type="entry name" value="FYVE"/>
    <property type="match status" value="2"/>
</dbReference>
<dbReference type="Gene3D" id="3.40.50.300">
    <property type="entry name" value="P-loop containing nucleotide triphosphate hydrolases"/>
    <property type="match status" value="1"/>
</dbReference>
<dbReference type="GO" id="GO:0043325">
    <property type="term" value="F:phosphatidylinositol-3,4-bisphosphate binding"/>
    <property type="evidence" value="ECO:0000318"/>
    <property type="project" value="GO_Central"/>
</dbReference>
<dbReference type="PANTHER" id="PTHR46624">
    <property type="entry name" value="AGAP002036-PA"/>
    <property type="match status" value="1"/>
</dbReference>
<keyword evidence="2 4" id="KW-0863">Zinc-finger</keyword>
<feature type="region of interest" description="Disordered" evidence="5">
    <location>
        <begin position="118"/>
        <end position="138"/>
    </location>
</feature>
<evidence type="ECO:0000256" key="4">
    <source>
        <dbReference type="PROSITE-ProRule" id="PRU00091"/>
    </source>
</evidence>
<evidence type="ECO:0000256" key="3">
    <source>
        <dbReference type="ARBA" id="ARBA00022833"/>
    </source>
</evidence>
<reference evidence="8" key="2">
    <citation type="submission" date="2025-08" db="UniProtKB">
        <authorList>
            <consortium name="RefSeq"/>
        </authorList>
    </citation>
    <scope>IDENTIFICATION</scope>
    <source>
        <strain evidence="8">S238N-H82</strain>
        <tissue evidence="8">Testes</tissue>
    </source>
</reference>
<name>A0A9J7LK04_BRAFL</name>
<evidence type="ECO:0000256" key="1">
    <source>
        <dbReference type="ARBA" id="ARBA00022723"/>
    </source>
</evidence>
<dbReference type="PROSITE" id="PS50178">
    <property type="entry name" value="ZF_FYVE"/>
    <property type="match status" value="2"/>
</dbReference>
<dbReference type="InterPro" id="IPR042427">
    <property type="entry name" value="ZFYV1"/>
</dbReference>
<organism evidence="7 8">
    <name type="scientific">Branchiostoma floridae</name>
    <name type="common">Florida lancelet</name>
    <name type="synonym">Amphioxus</name>
    <dbReference type="NCBI Taxonomy" id="7739"/>
    <lineage>
        <taxon>Eukaryota</taxon>
        <taxon>Metazoa</taxon>
        <taxon>Chordata</taxon>
        <taxon>Cephalochordata</taxon>
        <taxon>Leptocardii</taxon>
        <taxon>Amphioxiformes</taxon>
        <taxon>Branchiostomatidae</taxon>
        <taxon>Branchiostoma</taxon>
    </lineage>
</organism>
<dbReference type="InterPro" id="IPR000306">
    <property type="entry name" value="Znf_FYVE"/>
</dbReference>
<dbReference type="GO" id="GO:0005811">
    <property type="term" value="C:lipid droplet"/>
    <property type="evidence" value="ECO:0000318"/>
    <property type="project" value="GO_Central"/>
</dbReference>
<dbReference type="GO" id="GO:0008270">
    <property type="term" value="F:zinc ion binding"/>
    <property type="evidence" value="ECO:0007669"/>
    <property type="project" value="UniProtKB-KW"/>
</dbReference>
<protein>
    <submittedName>
        <fullName evidence="8">Zinc finger FYVE domain-containing protein 1-like isoform X1</fullName>
    </submittedName>
</protein>
<dbReference type="OrthoDB" id="68108at2759"/>
<evidence type="ECO:0000313" key="8">
    <source>
        <dbReference type="RefSeq" id="XP_035683125.1"/>
    </source>
</evidence>
<dbReference type="InterPro" id="IPR013083">
    <property type="entry name" value="Znf_RING/FYVE/PHD"/>
</dbReference>
<evidence type="ECO:0000313" key="7">
    <source>
        <dbReference type="Proteomes" id="UP000001554"/>
    </source>
</evidence>
<keyword evidence="1" id="KW-0479">Metal-binding</keyword>
<proteinExistence type="predicted"/>
<dbReference type="GO" id="GO:0140042">
    <property type="term" value="P:lipid droplet formation"/>
    <property type="evidence" value="ECO:0000318"/>
    <property type="project" value="GO_Central"/>
</dbReference>
<dbReference type="SUPFAM" id="SSF57903">
    <property type="entry name" value="FYVE/PHD zinc finger"/>
    <property type="match status" value="2"/>
</dbReference>
<evidence type="ECO:0000256" key="5">
    <source>
        <dbReference type="SAM" id="MobiDB-lite"/>
    </source>
</evidence>
<evidence type="ECO:0000259" key="6">
    <source>
        <dbReference type="PROSITE" id="PS50178"/>
    </source>
</evidence>
<evidence type="ECO:0000256" key="2">
    <source>
        <dbReference type="ARBA" id="ARBA00022771"/>
    </source>
</evidence>
<dbReference type="GO" id="GO:0005547">
    <property type="term" value="F:phosphatidylinositol-3,4,5-trisphosphate binding"/>
    <property type="evidence" value="ECO:0000318"/>
    <property type="project" value="GO_Central"/>
</dbReference>
<dbReference type="Proteomes" id="UP000001554">
    <property type="component" value="Chromosome 1"/>
</dbReference>
<gene>
    <name evidence="8" type="primary">LOC118420436</name>
</gene>
<feature type="domain" description="FYVE-type" evidence="6">
    <location>
        <begin position="642"/>
        <end position="703"/>
    </location>
</feature>
<dbReference type="Gene3D" id="3.30.40.10">
    <property type="entry name" value="Zinc/RING finger domain, C3HC4 (zinc finger)"/>
    <property type="match status" value="2"/>
</dbReference>
<dbReference type="GO" id="GO:0005545">
    <property type="term" value="F:1-phosphatidylinositol binding"/>
    <property type="evidence" value="ECO:0000318"/>
    <property type="project" value="GO_Central"/>
</dbReference>
<accession>A0A9J7LK04</accession>
<reference evidence="7" key="1">
    <citation type="journal article" date="2020" name="Nat. Ecol. Evol.">
        <title>Deeply conserved synteny resolves early events in vertebrate evolution.</title>
        <authorList>
            <person name="Simakov O."/>
            <person name="Marletaz F."/>
            <person name="Yue J.X."/>
            <person name="O'Connell B."/>
            <person name="Jenkins J."/>
            <person name="Brandt A."/>
            <person name="Calef R."/>
            <person name="Tung C.H."/>
            <person name="Huang T.K."/>
            <person name="Schmutz J."/>
            <person name="Satoh N."/>
            <person name="Yu J.K."/>
            <person name="Putnam N.H."/>
            <person name="Green R.E."/>
            <person name="Rokhsar D.S."/>
        </authorList>
    </citation>
    <scope>NUCLEOTIDE SEQUENCE [LARGE SCALE GENOMIC DNA]</scope>
    <source>
        <strain evidence="7">S238N-H82</strain>
    </source>
</reference>
<dbReference type="InterPro" id="IPR011011">
    <property type="entry name" value="Znf_FYVE_PHD"/>
</dbReference>
<keyword evidence="7" id="KW-1185">Reference proteome</keyword>
<dbReference type="InterPro" id="IPR017455">
    <property type="entry name" value="Znf_FYVE-rel"/>
</dbReference>
<dbReference type="GO" id="GO:0032266">
    <property type="term" value="F:phosphatidylinositol-3-phosphate binding"/>
    <property type="evidence" value="ECO:0000318"/>
    <property type="project" value="GO_Central"/>
</dbReference>
<dbReference type="CDD" id="cd15734">
    <property type="entry name" value="FYVE_ZFYV1"/>
    <property type="match status" value="2"/>
</dbReference>
<feature type="domain" description="FYVE-type" evidence="6">
    <location>
        <begin position="782"/>
        <end position="842"/>
    </location>
</feature>
<dbReference type="PANTHER" id="PTHR46624:SF4">
    <property type="entry name" value="FYVE-TYPE DOMAIN-CONTAINING PROTEIN"/>
    <property type="match status" value="1"/>
</dbReference>
<sequence length="844" mass="93167">MPGPEKPKASPAPLGNVGHICQEKFACTGSQAVYECEECGTMQCESCEAQLHETAKFVFHDRRRLKEGEPGRCDLWCDPHNRAVLWCEQCRVNVCAACKKRQLVKCTRRNHKLVQLAPQDVEPPPVDPETVPRLDADGSSDEAEVLADALSSLPLPTLEEPPAFSAEGPGLTAASGDQVATLAPNVDVQSFLLVDEFEKLQVANETEFLDKLGCDSKALVKVVSIFGNTGDGKSHTMNAAFFHGCQVFNTSYHQSSCTVGVWAAFDPATLTITVDTEGLLGVTSNQNQRTRLLLKVLAISDVIIYRTRADRLHNDLFRFLGDASCAYQQHFTQELRAVSERCRMDVPLSTLGPSVIIFHETQHTEVLGADQPRDCHGQPSKTPEMLLKERFKELKLHPDAFSSIEYIGTRTKTPPTDFKGLQSAVKKHLNNGTVRSPRSPAVIFHALKVLNEKFSGDIERSVPSTFPDAYFTCGSTCMSCSARCSLSMSHEKEDIPHKSGDRCQYQHQYDNRIYTCKECFHNGKQVVVVPKVAAASDSTWFGLAKYAWSGYVLECPNHGIIYRSRQYWYGNTDPVDSAVRTEIRHVWPGGARVLQGTHNAARRLIDGVHHVAGTVGELSAKPSKMLGSWVADQIAPAYWVPNARITKCQGCKHEFEPTETKHHCRACGQGFCDECSSRQLPVPERGWGEAPVRVCETCFKERKQADGIFPHHPTDLADLHVSEGTETKVVPAEEGEGGADKTVMVRKVGEVVQSTLGVAATAINYPLGLMVDAARPAYWIADSEIVFCHGCQVEFDPTMSKHHCRACGNGFCDECSMARRPVPSRGWDHPVRVCNECNRKGGDL</sequence>